<protein>
    <submittedName>
        <fullName evidence="2">Uncharacterized protein</fullName>
    </submittedName>
</protein>
<feature type="region of interest" description="Disordered" evidence="1">
    <location>
        <begin position="1"/>
        <end position="42"/>
    </location>
</feature>
<sequence>MRCSLMPARARLSGQRHDVEGVDTIMPDVGGDGEQGTATDHH</sequence>
<reference evidence="2" key="2">
    <citation type="journal article" date="2015" name="Data Brief">
        <title>Shoot transcriptome of the giant reed, Arundo donax.</title>
        <authorList>
            <person name="Barrero R.A."/>
            <person name="Guerrero F.D."/>
            <person name="Moolhuijzen P."/>
            <person name="Goolsby J.A."/>
            <person name="Tidwell J."/>
            <person name="Bellgard S.E."/>
            <person name="Bellgard M.I."/>
        </authorList>
    </citation>
    <scope>NUCLEOTIDE SEQUENCE</scope>
    <source>
        <tissue evidence="2">Shoot tissue taken approximately 20 cm above the soil surface</tissue>
    </source>
</reference>
<organism evidence="2">
    <name type="scientific">Arundo donax</name>
    <name type="common">Giant reed</name>
    <name type="synonym">Donax arundinaceus</name>
    <dbReference type="NCBI Taxonomy" id="35708"/>
    <lineage>
        <taxon>Eukaryota</taxon>
        <taxon>Viridiplantae</taxon>
        <taxon>Streptophyta</taxon>
        <taxon>Embryophyta</taxon>
        <taxon>Tracheophyta</taxon>
        <taxon>Spermatophyta</taxon>
        <taxon>Magnoliopsida</taxon>
        <taxon>Liliopsida</taxon>
        <taxon>Poales</taxon>
        <taxon>Poaceae</taxon>
        <taxon>PACMAD clade</taxon>
        <taxon>Arundinoideae</taxon>
        <taxon>Arundineae</taxon>
        <taxon>Arundo</taxon>
    </lineage>
</organism>
<dbReference type="EMBL" id="GBRH01269764">
    <property type="protein sequence ID" value="JAD28131.1"/>
    <property type="molecule type" value="Transcribed_RNA"/>
</dbReference>
<evidence type="ECO:0000313" key="2">
    <source>
        <dbReference type="EMBL" id="JAD28131.1"/>
    </source>
</evidence>
<proteinExistence type="predicted"/>
<accession>A0A0A8YPG3</accession>
<reference evidence="2" key="1">
    <citation type="submission" date="2014-09" db="EMBL/GenBank/DDBJ databases">
        <authorList>
            <person name="Magalhaes I.L.F."/>
            <person name="Oliveira U."/>
            <person name="Santos F.R."/>
            <person name="Vidigal T.H.D.A."/>
            <person name="Brescovit A.D."/>
            <person name="Santos A.J."/>
        </authorList>
    </citation>
    <scope>NUCLEOTIDE SEQUENCE</scope>
    <source>
        <tissue evidence="2">Shoot tissue taken approximately 20 cm above the soil surface</tissue>
    </source>
</reference>
<evidence type="ECO:0000256" key="1">
    <source>
        <dbReference type="SAM" id="MobiDB-lite"/>
    </source>
</evidence>
<name>A0A0A8YPG3_ARUDO</name>
<dbReference type="AlphaFoldDB" id="A0A0A8YPG3"/>